<feature type="transmembrane region" description="Helical" evidence="1">
    <location>
        <begin position="244"/>
        <end position="262"/>
    </location>
</feature>
<evidence type="ECO:0000313" key="3">
    <source>
        <dbReference type="EMBL" id="KAL2071624.1"/>
    </source>
</evidence>
<protein>
    <submittedName>
        <fullName evidence="3">Uncharacterized protein</fullName>
    </submittedName>
</protein>
<sequence length="446" mass="50400">MSILLTAIYFYLCLNVVAAQTHNATGNSTAADPAKDHIGWKSSPDGRSTMDIIWSCASVLLVCTYKCLHMNIPSFEEKQAGWHRKWYILFWPEWPMIKMKLRKIKWMAIILIAPEMGVMLAVYQFAAAREKLQKARRKFPDEKLTLTHAFYALAGGFAIGPGPGRVVESPAQLQPPTTTGLFQLDLMTYVDICKQQNLQIATEEDLNDRSKSDFFTKTFAIVQSTWLVVQSIARVSAGLPLSELELATIAYVFCAVVIYAFWWHKPFDVEHVTVVESQETIQAKYWKKQPELKTLRGSGSAPFIVLSILETNKISWSPKAVFTMTVTTIFSAIHLAAWNWGFPEPVSRTLWRSFAIASTVVGFLIMGLGLLIVLLDYLYGDHGLISNSPRLYDIADDTFMVVFLLLMLLYIISRIGLMVLVLYTFSSMPVGVYETIDWATYLPHFS</sequence>
<name>A0ABR4CP71_9HELO</name>
<feature type="signal peptide" evidence="2">
    <location>
        <begin position="1"/>
        <end position="19"/>
    </location>
</feature>
<accession>A0ABR4CP71</accession>
<comment type="caution">
    <text evidence="3">The sequence shown here is derived from an EMBL/GenBank/DDBJ whole genome shotgun (WGS) entry which is preliminary data.</text>
</comment>
<feature type="transmembrane region" description="Helical" evidence="1">
    <location>
        <begin position="106"/>
        <end position="126"/>
    </location>
</feature>
<organism evidence="3 4">
    <name type="scientific">Oculimacula yallundae</name>
    <dbReference type="NCBI Taxonomy" id="86028"/>
    <lineage>
        <taxon>Eukaryota</taxon>
        <taxon>Fungi</taxon>
        <taxon>Dikarya</taxon>
        <taxon>Ascomycota</taxon>
        <taxon>Pezizomycotina</taxon>
        <taxon>Leotiomycetes</taxon>
        <taxon>Helotiales</taxon>
        <taxon>Ploettnerulaceae</taxon>
        <taxon>Oculimacula</taxon>
    </lineage>
</organism>
<dbReference type="EMBL" id="JAZHXI010000005">
    <property type="protein sequence ID" value="KAL2071624.1"/>
    <property type="molecule type" value="Genomic_DNA"/>
</dbReference>
<keyword evidence="1" id="KW-1133">Transmembrane helix</keyword>
<reference evidence="3 4" key="1">
    <citation type="journal article" date="2024" name="Commun. Biol.">
        <title>Comparative genomic analysis of thermophilic fungi reveals convergent evolutionary adaptations and gene losses.</title>
        <authorList>
            <person name="Steindorff A.S."/>
            <person name="Aguilar-Pontes M.V."/>
            <person name="Robinson A.J."/>
            <person name="Andreopoulos B."/>
            <person name="LaButti K."/>
            <person name="Kuo A."/>
            <person name="Mondo S."/>
            <person name="Riley R."/>
            <person name="Otillar R."/>
            <person name="Haridas S."/>
            <person name="Lipzen A."/>
            <person name="Grimwood J."/>
            <person name="Schmutz J."/>
            <person name="Clum A."/>
            <person name="Reid I.D."/>
            <person name="Moisan M.C."/>
            <person name="Butler G."/>
            <person name="Nguyen T.T.M."/>
            <person name="Dewar K."/>
            <person name="Conant G."/>
            <person name="Drula E."/>
            <person name="Henrissat B."/>
            <person name="Hansel C."/>
            <person name="Singer S."/>
            <person name="Hutchinson M.I."/>
            <person name="de Vries R.P."/>
            <person name="Natvig D.O."/>
            <person name="Powell A.J."/>
            <person name="Tsang A."/>
            <person name="Grigoriev I.V."/>
        </authorList>
    </citation>
    <scope>NUCLEOTIDE SEQUENCE [LARGE SCALE GENOMIC DNA]</scope>
    <source>
        <strain evidence="3 4">CBS 494.80</strain>
    </source>
</reference>
<evidence type="ECO:0000256" key="1">
    <source>
        <dbReference type="SAM" id="Phobius"/>
    </source>
</evidence>
<feature type="transmembrane region" description="Helical" evidence="1">
    <location>
        <begin position="320"/>
        <end position="342"/>
    </location>
</feature>
<gene>
    <name evidence="3" type="ORF">VTL71DRAFT_12859</name>
</gene>
<proteinExistence type="predicted"/>
<dbReference type="Proteomes" id="UP001595075">
    <property type="component" value="Unassembled WGS sequence"/>
</dbReference>
<keyword evidence="1" id="KW-0812">Transmembrane</keyword>
<feature type="transmembrane region" description="Helical" evidence="1">
    <location>
        <begin position="354"/>
        <end position="379"/>
    </location>
</feature>
<keyword evidence="4" id="KW-1185">Reference proteome</keyword>
<feature type="transmembrane region" description="Helical" evidence="1">
    <location>
        <begin position="399"/>
        <end position="423"/>
    </location>
</feature>
<feature type="chain" id="PRO_5045602790" evidence="2">
    <location>
        <begin position="20"/>
        <end position="446"/>
    </location>
</feature>
<dbReference type="PANTHER" id="PTHR35043">
    <property type="entry name" value="TRANSCRIPTION FACTOR DOMAIN-CONTAINING PROTEIN"/>
    <property type="match status" value="1"/>
</dbReference>
<dbReference type="PANTHER" id="PTHR35043:SF7">
    <property type="entry name" value="TRANSCRIPTION FACTOR DOMAIN-CONTAINING PROTEIN"/>
    <property type="match status" value="1"/>
</dbReference>
<evidence type="ECO:0000256" key="2">
    <source>
        <dbReference type="SAM" id="SignalP"/>
    </source>
</evidence>
<keyword evidence="2" id="KW-0732">Signal</keyword>
<evidence type="ECO:0000313" key="4">
    <source>
        <dbReference type="Proteomes" id="UP001595075"/>
    </source>
</evidence>
<keyword evidence="1" id="KW-0472">Membrane</keyword>